<sequence>MMRTWMRWSVVAASVGMGLLPGTGRAQDEAEAEAEAPSRSTVLMAQSLGAGVNLLQMQTSGQGVSVEHAVGSHVALAASVTGGLRSSETLFLGGGYAVAPSLNWNVRADPGVHFYLTGRAPEGFWVGPHVEVALSQYNAYGVSNPSNGSQQTVRTTTNSLSYGGSVRVGYTAIFSPGLTVQVGLGLAALNDRATMTTDNPEVDIDSLPVLKGWSVEPRLSVGLGWAF</sequence>
<dbReference type="AlphaFoldDB" id="S9PMZ0"/>
<feature type="chain" id="PRO_5004567585" description="Outer membrane protein beta-barrel domain-containing protein" evidence="1">
    <location>
        <begin position="27"/>
        <end position="227"/>
    </location>
</feature>
<protein>
    <recommendedName>
        <fullName evidence="4">Outer membrane protein beta-barrel domain-containing protein</fullName>
    </recommendedName>
</protein>
<evidence type="ECO:0000313" key="2">
    <source>
        <dbReference type="EMBL" id="EPX64396.1"/>
    </source>
</evidence>
<keyword evidence="3" id="KW-1185">Reference proteome</keyword>
<evidence type="ECO:0000256" key="1">
    <source>
        <dbReference type="SAM" id="SignalP"/>
    </source>
</evidence>
<accession>S9PMZ0</accession>
<dbReference type="eggNOG" id="ENOG5032IVD">
    <property type="taxonomic scope" value="Bacteria"/>
</dbReference>
<evidence type="ECO:0008006" key="4">
    <source>
        <dbReference type="Google" id="ProtNLM"/>
    </source>
</evidence>
<evidence type="ECO:0000313" key="3">
    <source>
        <dbReference type="Proteomes" id="UP000011682"/>
    </source>
</evidence>
<dbReference type="RefSeq" id="WP_002628524.1">
    <property type="nucleotide sequence ID" value="NZ_ANAH02000004.1"/>
</dbReference>
<keyword evidence="1" id="KW-0732">Signal</keyword>
<proteinExistence type="predicted"/>
<gene>
    <name evidence="2" type="ORF">D187_005530</name>
</gene>
<dbReference type="EMBL" id="ANAH02000004">
    <property type="protein sequence ID" value="EPX64396.1"/>
    <property type="molecule type" value="Genomic_DNA"/>
</dbReference>
<comment type="caution">
    <text evidence="2">The sequence shown here is derived from an EMBL/GenBank/DDBJ whole genome shotgun (WGS) entry which is preliminary data.</text>
</comment>
<feature type="signal peptide" evidence="1">
    <location>
        <begin position="1"/>
        <end position="26"/>
    </location>
</feature>
<organism evidence="2 3">
    <name type="scientific">Cystobacter fuscus (strain ATCC 25194 / DSM 2262 / NBRC 100088 / M29)</name>
    <dbReference type="NCBI Taxonomy" id="1242864"/>
    <lineage>
        <taxon>Bacteria</taxon>
        <taxon>Pseudomonadati</taxon>
        <taxon>Myxococcota</taxon>
        <taxon>Myxococcia</taxon>
        <taxon>Myxococcales</taxon>
        <taxon>Cystobacterineae</taxon>
        <taxon>Archangiaceae</taxon>
        <taxon>Cystobacter</taxon>
    </lineage>
</organism>
<reference evidence="2" key="1">
    <citation type="submission" date="2013-05" db="EMBL/GenBank/DDBJ databases">
        <title>Genome assembly of Cystobacter fuscus DSM 2262.</title>
        <authorList>
            <person name="Sharma G."/>
            <person name="Khatri I."/>
            <person name="Kaur C."/>
            <person name="Mayilraj S."/>
            <person name="Subramanian S."/>
        </authorList>
    </citation>
    <scope>NUCLEOTIDE SEQUENCE [LARGE SCALE GENOMIC DNA]</scope>
    <source>
        <strain evidence="2">DSM 2262</strain>
    </source>
</reference>
<dbReference type="OrthoDB" id="5518307at2"/>
<dbReference type="Proteomes" id="UP000011682">
    <property type="component" value="Unassembled WGS sequence"/>
</dbReference>
<name>S9PMZ0_CYSF2</name>